<comment type="caution">
    <text evidence="1">The sequence shown here is derived from an EMBL/GenBank/DDBJ whole genome shotgun (WGS) entry which is preliminary data.</text>
</comment>
<proteinExistence type="predicted"/>
<organism evidence="1 2">
    <name type="scientific">Eremococcus coleocola ACS-139-V-Col8</name>
    <dbReference type="NCBI Taxonomy" id="908337"/>
    <lineage>
        <taxon>Bacteria</taxon>
        <taxon>Bacillati</taxon>
        <taxon>Bacillota</taxon>
        <taxon>Bacilli</taxon>
        <taxon>Lactobacillales</taxon>
        <taxon>Aerococcaceae</taxon>
        <taxon>Eremococcus</taxon>
    </lineage>
</organism>
<name>E4KN66_9LACT</name>
<dbReference type="EMBL" id="AENN01000006">
    <property type="protein sequence ID" value="EFR31726.1"/>
    <property type="molecule type" value="Genomic_DNA"/>
</dbReference>
<dbReference type="Proteomes" id="UP000005990">
    <property type="component" value="Unassembled WGS sequence"/>
</dbReference>
<keyword evidence="2" id="KW-1185">Reference proteome</keyword>
<evidence type="ECO:0000313" key="1">
    <source>
        <dbReference type="EMBL" id="EFR31726.1"/>
    </source>
</evidence>
<dbReference type="Gene3D" id="2.60.120.460">
    <property type="entry name" value="YjbQ-like"/>
    <property type="match status" value="1"/>
</dbReference>
<reference evidence="1 2" key="1">
    <citation type="submission" date="2010-10" db="EMBL/GenBank/DDBJ databases">
        <authorList>
            <person name="Durkin A.S."/>
            <person name="Madupu R."/>
            <person name="Torralba M."/>
            <person name="Gillis M."/>
            <person name="Methe B."/>
            <person name="Sutton G."/>
            <person name="Nelson K.E."/>
        </authorList>
    </citation>
    <scope>NUCLEOTIDE SEQUENCE [LARGE SCALE GENOMIC DNA]</scope>
    <source>
        <strain evidence="1 2">ACS-139-V-Col8</strain>
    </source>
</reference>
<gene>
    <name evidence="1" type="ORF">HMPREF9257_0043</name>
</gene>
<dbReference type="Pfam" id="PF01894">
    <property type="entry name" value="YjbQ"/>
    <property type="match status" value="1"/>
</dbReference>
<dbReference type="OrthoDB" id="9801725at2"/>
<dbReference type="InterPro" id="IPR035917">
    <property type="entry name" value="YjbQ-like_sf"/>
</dbReference>
<dbReference type="SUPFAM" id="SSF111038">
    <property type="entry name" value="YjbQ-like"/>
    <property type="match status" value="1"/>
</dbReference>
<dbReference type="InterPro" id="IPR001602">
    <property type="entry name" value="UPF0047_YjbQ-like"/>
</dbReference>
<dbReference type="STRING" id="908337.HMPREF9257_0043"/>
<dbReference type="RefSeq" id="WP_006417858.1">
    <property type="nucleotide sequence ID" value="NZ_AENN01000006.1"/>
</dbReference>
<sequence length="173" mass="19573">MTVYKKQLELQSKGKIPSYIDITEQVKEAVAESNIKNGIISVVSPHTTCAVFYEEYSHDRDENGDDTLQQELNRALTKIIPYHDSKDTYIYPGEEHYQVVESWPNADDYLPGGDRSALWNGDAHLKATVIGSSEVFDLSNGKLTVGSTGYIYFVDFDRTRSRKRKCLITIIGE</sequence>
<protein>
    <submittedName>
        <fullName evidence="1">Putative secondary thiamine-phosphate synthase enzyme</fullName>
    </submittedName>
</protein>
<dbReference type="AlphaFoldDB" id="E4KN66"/>
<evidence type="ECO:0000313" key="2">
    <source>
        <dbReference type="Proteomes" id="UP000005990"/>
    </source>
</evidence>
<accession>E4KN66</accession>
<dbReference type="eggNOG" id="COG0432">
    <property type="taxonomic scope" value="Bacteria"/>
</dbReference>